<protein>
    <submittedName>
        <fullName evidence="2">Uncharacterized protein</fullName>
    </submittedName>
</protein>
<feature type="coiled-coil region" evidence="1">
    <location>
        <begin position="90"/>
        <end position="131"/>
    </location>
</feature>
<proteinExistence type="predicted"/>
<dbReference type="EMBL" id="NBNE01004908">
    <property type="protein sequence ID" value="OWZ04545.1"/>
    <property type="molecule type" value="Genomic_DNA"/>
</dbReference>
<dbReference type="AlphaFoldDB" id="A0A225VGT3"/>
<dbReference type="OrthoDB" id="78284at2759"/>
<name>A0A225VGT3_9STRA</name>
<accession>A0A225VGT3</accession>
<comment type="caution">
    <text evidence="2">The sequence shown here is derived from an EMBL/GenBank/DDBJ whole genome shotgun (WGS) entry which is preliminary data.</text>
</comment>
<sequence length="149" mass="17020">MSTLSANARKQKEDDIERLVKCRLRSEIEARKSVESTMKRAVQEARELKKELVLLRQEKEELRLAARKHAVSTPDNGGKDLNQPDKRAVVLKLREKIQTLSARNNELQSSTNELQQQISELEDQKAKVVGQLTADLEEKNARQTPCKMS</sequence>
<feature type="coiled-coil region" evidence="1">
    <location>
        <begin position="31"/>
        <end position="65"/>
    </location>
</feature>
<keyword evidence="3" id="KW-1185">Reference proteome</keyword>
<keyword evidence="1" id="KW-0175">Coiled coil</keyword>
<organism evidence="2 3">
    <name type="scientific">Phytophthora megakarya</name>
    <dbReference type="NCBI Taxonomy" id="4795"/>
    <lineage>
        <taxon>Eukaryota</taxon>
        <taxon>Sar</taxon>
        <taxon>Stramenopiles</taxon>
        <taxon>Oomycota</taxon>
        <taxon>Peronosporomycetes</taxon>
        <taxon>Peronosporales</taxon>
        <taxon>Peronosporaceae</taxon>
        <taxon>Phytophthora</taxon>
    </lineage>
</organism>
<dbReference type="Proteomes" id="UP000198211">
    <property type="component" value="Unassembled WGS sequence"/>
</dbReference>
<evidence type="ECO:0000313" key="3">
    <source>
        <dbReference type="Proteomes" id="UP000198211"/>
    </source>
</evidence>
<evidence type="ECO:0000313" key="2">
    <source>
        <dbReference type="EMBL" id="OWZ04545.1"/>
    </source>
</evidence>
<gene>
    <name evidence="2" type="ORF">PHMEG_00023537</name>
</gene>
<evidence type="ECO:0000256" key="1">
    <source>
        <dbReference type="SAM" id="Coils"/>
    </source>
</evidence>
<reference evidence="3" key="1">
    <citation type="submission" date="2017-03" db="EMBL/GenBank/DDBJ databases">
        <title>Phytopthora megakarya and P. palmivora, two closely related causual agents of cacao black pod achieved similar genome size and gene model numbers by different mechanisms.</title>
        <authorList>
            <person name="Ali S."/>
            <person name="Shao J."/>
            <person name="Larry D.J."/>
            <person name="Kronmiller B."/>
            <person name="Shen D."/>
            <person name="Strem M.D."/>
            <person name="Melnick R.L."/>
            <person name="Guiltinan M.J."/>
            <person name="Tyler B.M."/>
            <person name="Meinhardt L.W."/>
            <person name="Bailey B.A."/>
        </authorList>
    </citation>
    <scope>NUCLEOTIDE SEQUENCE [LARGE SCALE GENOMIC DNA]</scope>
    <source>
        <strain evidence="3">zdho120</strain>
    </source>
</reference>
<dbReference type="STRING" id="4795.A0A225VGT3"/>